<feature type="binding site" evidence="5">
    <location>
        <position position="287"/>
    </location>
    <ligand>
        <name>S-adenosyl-L-methionine</name>
        <dbReference type="ChEBI" id="CHEBI:59789"/>
    </ligand>
</feature>
<name>A0A844D0T0_9RHOB</name>
<dbReference type="PROSITE" id="PS51686">
    <property type="entry name" value="SAM_MT_RSMB_NOP"/>
    <property type="match status" value="1"/>
</dbReference>
<feature type="active site" description="Nucleophile" evidence="5">
    <location>
        <position position="340"/>
    </location>
</feature>
<dbReference type="GO" id="GO:0008173">
    <property type="term" value="F:RNA methyltransferase activity"/>
    <property type="evidence" value="ECO:0007669"/>
    <property type="project" value="InterPro"/>
</dbReference>
<dbReference type="RefSeq" id="WP_154154616.1">
    <property type="nucleotide sequence ID" value="NZ_SZWE01000002.1"/>
</dbReference>
<evidence type="ECO:0000256" key="2">
    <source>
        <dbReference type="ARBA" id="ARBA00022679"/>
    </source>
</evidence>
<dbReference type="InterPro" id="IPR001678">
    <property type="entry name" value="MeTrfase_RsmB-F_NOP2_dom"/>
</dbReference>
<feature type="domain" description="SAM-dependent MTase RsmB/NOP-type" evidence="6">
    <location>
        <begin position="136"/>
        <end position="385"/>
    </location>
</feature>
<dbReference type="InterPro" id="IPR023267">
    <property type="entry name" value="RCMT"/>
</dbReference>
<keyword evidence="8" id="KW-1185">Reference proteome</keyword>
<accession>A0A844D0T0</accession>
<dbReference type="Proteomes" id="UP000564704">
    <property type="component" value="Unassembled WGS sequence"/>
</dbReference>
<evidence type="ECO:0000256" key="3">
    <source>
        <dbReference type="ARBA" id="ARBA00022691"/>
    </source>
</evidence>
<dbReference type="GO" id="GO:0003723">
    <property type="term" value="F:RNA binding"/>
    <property type="evidence" value="ECO:0007669"/>
    <property type="project" value="UniProtKB-UniRule"/>
</dbReference>
<gene>
    <name evidence="7" type="ORF">FDP25_15900</name>
</gene>
<keyword evidence="4 5" id="KW-0694">RNA-binding</keyword>
<evidence type="ECO:0000313" key="7">
    <source>
        <dbReference type="EMBL" id="MRU16926.1"/>
    </source>
</evidence>
<evidence type="ECO:0000256" key="4">
    <source>
        <dbReference type="ARBA" id="ARBA00022884"/>
    </source>
</evidence>
<dbReference type="InterPro" id="IPR054728">
    <property type="entry name" value="RsmB-like_ferredoxin"/>
</dbReference>
<dbReference type="GO" id="GO:0001510">
    <property type="term" value="P:RNA methylation"/>
    <property type="evidence" value="ECO:0007669"/>
    <property type="project" value="InterPro"/>
</dbReference>
<dbReference type="AlphaFoldDB" id="A0A844D0T0"/>
<dbReference type="InterPro" id="IPR029063">
    <property type="entry name" value="SAM-dependent_MTases_sf"/>
</dbReference>
<reference evidence="7 8" key="1">
    <citation type="submission" date="2019-05" db="EMBL/GenBank/DDBJ databases">
        <title>Roseovarius bejariae sp. nov., a moderately halophylic bacterium isolated from a saline soil in Rambla Salada (Murcia).</title>
        <authorList>
            <person name="Castro D.J."/>
            <person name="Gomez-Altuve A."/>
            <person name="Reina J.C."/>
            <person name="Rodriguez M."/>
            <person name="Sampedro I."/>
            <person name="Llamas I."/>
            <person name="Martinez-Checa F."/>
        </authorList>
    </citation>
    <scope>NUCLEOTIDE SEQUENCE [LARGE SCALE GENOMIC DNA]</scope>
    <source>
        <strain evidence="7 8">A21</strain>
    </source>
</reference>
<protein>
    <submittedName>
        <fullName evidence="7">RsmB/NOP family class I SAM-dependent RNA methyltransferase</fullName>
    </submittedName>
</protein>
<dbReference type="Pfam" id="PF22458">
    <property type="entry name" value="RsmF-B_ferredox"/>
    <property type="match status" value="1"/>
</dbReference>
<evidence type="ECO:0000256" key="1">
    <source>
        <dbReference type="ARBA" id="ARBA00022603"/>
    </source>
</evidence>
<dbReference type="SUPFAM" id="SSF53335">
    <property type="entry name" value="S-adenosyl-L-methionine-dependent methyltransferases"/>
    <property type="match status" value="1"/>
</dbReference>
<evidence type="ECO:0000313" key="8">
    <source>
        <dbReference type="Proteomes" id="UP000564704"/>
    </source>
</evidence>
<dbReference type="Pfam" id="PF01189">
    <property type="entry name" value="Methyltr_RsmB-F"/>
    <property type="match status" value="1"/>
</dbReference>
<keyword evidence="2 5" id="KW-0808">Transferase</keyword>
<dbReference type="OrthoDB" id="9810297at2"/>
<comment type="caution">
    <text evidence="5">Lacks conserved residue(s) required for the propagation of feature annotation.</text>
</comment>
<comment type="similarity">
    <text evidence="5">Belongs to the class I-like SAM-binding methyltransferase superfamily. RsmB/NOP family.</text>
</comment>
<dbReference type="Gene3D" id="3.40.50.150">
    <property type="entry name" value="Vaccinia Virus protein VP39"/>
    <property type="match status" value="1"/>
</dbReference>
<comment type="caution">
    <text evidence="7">The sequence shown here is derived from an EMBL/GenBank/DDBJ whole genome shotgun (WGS) entry which is preliminary data.</text>
</comment>
<organism evidence="7 8">
    <name type="scientific">Roseovarius bejariae</name>
    <dbReference type="NCBI Taxonomy" id="2576383"/>
    <lineage>
        <taxon>Bacteria</taxon>
        <taxon>Pseudomonadati</taxon>
        <taxon>Pseudomonadota</taxon>
        <taxon>Alphaproteobacteria</taxon>
        <taxon>Rhodobacterales</taxon>
        <taxon>Roseobacteraceae</taxon>
        <taxon>Roseovarius</taxon>
    </lineage>
</organism>
<dbReference type="EMBL" id="SZWE01000002">
    <property type="protein sequence ID" value="MRU16926.1"/>
    <property type="molecule type" value="Genomic_DNA"/>
</dbReference>
<evidence type="ECO:0000259" key="6">
    <source>
        <dbReference type="PROSITE" id="PS51686"/>
    </source>
</evidence>
<proteinExistence type="inferred from homology"/>
<dbReference type="PANTHER" id="PTHR22807">
    <property type="entry name" value="NOP2 YEAST -RELATED NOL1/NOP2/FMU SUN DOMAIN-CONTAINING"/>
    <property type="match status" value="1"/>
</dbReference>
<sequence length="385" mass="40992">MTPGARIQASAEILDEILAGVPAEKALTGWARRSRFAGSKDRAAVRDHVFQALRCRRSYACLGGGETGRALMLGALRAGGRDPAEVFTGEGHSPAVLSDAEQAAGQAPETLGDRFDLPDWMIPHFEGALGAKWCAAAQALTGRAPVVLRVNLRKATVAVALAALAEDGVEAKPAEIADTALVVCAGARRVAASRAYREGLIELQDGSSQAAMECLAVPPGARVLDYCAGGGGKVLALAARAEAEWFAHDAAPARMRDLPDRARRAGVCVTLLEEAVKAGSFDLVLCDVPCSGSGTWRRTPDAKWRMTPERLSELTEVQAAILDRAAGLVTPGGRLAYATCSLFCEENEAQVEAFVRRQPDWRLATQRHWTVSDQGDGFFLAIFER</sequence>
<dbReference type="InterPro" id="IPR049560">
    <property type="entry name" value="MeTrfase_RsmB-F_NOP2_cat"/>
</dbReference>
<dbReference type="PANTHER" id="PTHR22807:SF53">
    <property type="entry name" value="RIBOSOMAL RNA SMALL SUBUNIT METHYLTRANSFERASE B-RELATED"/>
    <property type="match status" value="1"/>
</dbReference>
<keyword evidence="1 5" id="KW-0489">Methyltransferase</keyword>
<evidence type="ECO:0000256" key="5">
    <source>
        <dbReference type="PROSITE-ProRule" id="PRU01023"/>
    </source>
</evidence>
<feature type="binding site" evidence="5">
    <location>
        <position position="249"/>
    </location>
    <ligand>
        <name>S-adenosyl-L-methionine</name>
        <dbReference type="ChEBI" id="CHEBI:59789"/>
    </ligand>
</feature>
<keyword evidence="3 5" id="KW-0949">S-adenosyl-L-methionine</keyword>
<dbReference type="PRINTS" id="PR02008">
    <property type="entry name" value="RCMTFAMILY"/>
</dbReference>